<keyword evidence="12" id="KW-1185">Reference proteome</keyword>
<accession>A0A430JDS7</accession>
<dbReference type="InterPro" id="IPR036388">
    <property type="entry name" value="WH-like_DNA-bd_sf"/>
</dbReference>
<dbReference type="GO" id="GO:0006281">
    <property type="term" value="P:DNA repair"/>
    <property type="evidence" value="ECO:0007669"/>
    <property type="project" value="UniProtKB-KW"/>
</dbReference>
<name>A0A430JDS7_9BACL</name>
<dbReference type="GO" id="GO:0003908">
    <property type="term" value="F:methylated-DNA-[protein]-cysteine S-methyltransferase activity"/>
    <property type="evidence" value="ECO:0007669"/>
    <property type="project" value="UniProtKB-EC"/>
</dbReference>
<dbReference type="Proteomes" id="UP000276128">
    <property type="component" value="Unassembled WGS sequence"/>
</dbReference>
<dbReference type="SUPFAM" id="SSF53155">
    <property type="entry name" value="Methylated DNA-protein cysteine methyltransferase domain"/>
    <property type="match status" value="1"/>
</dbReference>
<evidence type="ECO:0000256" key="6">
    <source>
        <dbReference type="ARBA" id="ARBA00022763"/>
    </source>
</evidence>
<sequence length="182" mass="19614">MMTTVYWSLGRLGDELLMVAATEQGLCYVQYLQQKEVKTSEAEALSALKAWGHNKLNGPVWHHDPNRLKPYLDELEAYGAGGREVFTLPLDMRGTAFQMRVWEALQAIPYGVTATYSDVAAKLDRASAVRAVGTAIGANPVLIAVPCHRVVGKDGSLTGYRGGLANKAKLLRLEGAAVGVNG</sequence>
<evidence type="ECO:0000259" key="10">
    <source>
        <dbReference type="Pfam" id="PF02870"/>
    </source>
</evidence>
<dbReference type="AlphaFoldDB" id="A0A430JDS7"/>
<dbReference type="GO" id="GO:0032259">
    <property type="term" value="P:methylation"/>
    <property type="evidence" value="ECO:0007669"/>
    <property type="project" value="UniProtKB-KW"/>
</dbReference>
<keyword evidence="6" id="KW-0227">DNA damage</keyword>
<protein>
    <recommendedName>
        <fullName evidence="3">methylated-DNA--[protein]-cysteine S-methyltransferase</fullName>
        <ecNumber evidence="3">2.1.1.63</ecNumber>
    </recommendedName>
</protein>
<keyword evidence="5 11" id="KW-0808">Transferase</keyword>
<keyword evidence="4 11" id="KW-0489">Methyltransferase</keyword>
<organism evidence="11 12">
    <name type="scientific">Paenibacillus whitsoniae</name>
    <dbReference type="NCBI Taxonomy" id="2496558"/>
    <lineage>
        <taxon>Bacteria</taxon>
        <taxon>Bacillati</taxon>
        <taxon>Bacillota</taxon>
        <taxon>Bacilli</taxon>
        <taxon>Bacillales</taxon>
        <taxon>Paenibacillaceae</taxon>
        <taxon>Paenibacillus</taxon>
    </lineage>
</organism>
<dbReference type="Gene3D" id="1.10.10.10">
    <property type="entry name" value="Winged helix-like DNA-binding domain superfamily/Winged helix DNA-binding domain"/>
    <property type="match status" value="1"/>
</dbReference>
<dbReference type="PANTHER" id="PTHR10815">
    <property type="entry name" value="METHYLATED-DNA--PROTEIN-CYSTEINE METHYLTRANSFERASE"/>
    <property type="match status" value="1"/>
</dbReference>
<dbReference type="Pfam" id="PF02870">
    <property type="entry name" value="Methyltransf_1N"/>
    <property type="match status" value="1"/>
</dbReference>
<dbReference type="Gene3D" id="3.30.160.70">
    <property type="entry name" value="Methylated DNA-protein cysteine methyltransferase domain"/>
    <property type="match status" value="1"/>
</dbReference>
<evidence type="ECO:0000256" key="1">
    <source>
        <dbReference type="ARBA" id="ARBA00001286"/>
    </source>
</evidence>
<comment type="similarity">
    <text evidence="2">Belongs to the MGMT family.</text>
</comment>
<dbReference type="InterPro" id="IPR036217">
    <property type="entry name" value="MethylDNA_cys_MeTrfase_DNAb"/>
</dbReference>
<evidence type="ECO:0000256" key="3">
    <source>
        <dbReference type="ARBA" id="ARBA00011918"/>
    </source>
</evidence>
<evidence type="ECO:0000256" key="8">
    <source>
        <dbReference type="ARBA" id="ARBA00049348"/>
    </source>
</evidence>
<evidence type="ECO:0000256" key="7">
    <source>
        <dbReference type="ARBA" id="ARBA00023204"/>
    </source>
</evidence>
<dbReference type="EMBL" id="RXHU01000036">
    <property type="protein sequence ID" value="RTE09145.1"/>
    <property type="molecule type" value="Genomic_DNA"/>
</dbReference>
<dbReference type="PROSITE" id="PS00374">
    <property type="entry name" value="MGMT"/>
    <property type="match status" value="1"/>
</dbReference>
<evidence type="ECO:0000256" key="4">
    <source>
        <dbReference type="ARBA" id="ARBA00022603"/>
    </source>
</evidence>
<dbReference type="InterPro" id="IPR001497">
    <property type="entry name" value="MethylDNA_cys_MeTrfase_AS"/>
</dbReference>
<dbReference type="SUPFAM" id="SSF46767">
    <property type="entry name" value="Methylated DNA-protein cysteine methyltransferase, C-terminal domain"/>
    <property type="match status" value="1"/>
</dbReference>
<dbReference type="CDD" id="cd06445">
    <property type="entry name" value="ATase"/>
    <property type="match status" value="1"/>
</dbReference>
<dbReference type="NCBIfam" id="TIGR00589">
    <property type="entry name" value="ogt"/>
    <property type="match status" value="1"/>
</dbReference>
<feature type="domain" description="Methylguanine DNA methyltransferase ribonuclease-like" evidence="10">
    <location>
        <begin position="17"/>
        <end position="91"/>
    </location>
</feature>
<dbReference type="OrthoDB" id="9802228at2"/>
<dbReference type="RefSeq" id="WP_126141805.1">
    <property type="nucleotide sequence ID" value="NZ_RXHU01000036.1"/>
</dbReference>
<dbReference type="FunFam" id="1.10.10.10:FF:000214">
    <property type="entry name" value="Methylated-DNA--protein-cysteine methyltransferase"/>
    <property type="match status" value="1"/>
</dbReference>
<evidence type="ECO:0000256" key="2">
    <source>
        <dbReference type="ARBA" id="ARBA00008711"/>
    </source>
</evidence>
<feature type="domain" description="Methylated-DNA-[protein]-cysteine S-methyltransferase DNA binding" evidence="9">
    <location>
        <begin position="96"/>
        <end position="176"/>
    </location>
</feature>
<comment type="catalytic activity">
    <reaction evidence="1">
        <text>a 4-O-methyl-thymidine in DNA + L-cysteinyl-[protein] = a thymidine in DNA + S-methyl-L-cysteinyl-[protein]</text>
        <dbReference type="Rhea" id="RHEA:53428"/>
        <dbReference type="Rhea" id="RHEA-COMP:10131"/>
        <dbReference type="Rhea" id="RHEA-COMP:10132"/>
        <dbReference type="Rhea" id="RHEA-COMP:13555"/>
        <dbReference type="Rhea" id="RHEA-COMP:13556"/>
        <dbReference type="ChEBI" id="CHEBI:29950"/>
        <dbReference type="ChEBI" id="CHEBI:82612"/>
        <dbReference type="ChEBI" id="CHEBI:137386"/>
        <dbReference type="ChEBI" id="CHEBI:137387"/>
        <dbReference type="EC" id="2.1.1.63"/>
    </reaction>
</comment>
<evidence type="ECO:0000259" key="9">
    <source>
        <dbReference type="Pfam" id="PF01035"/>
    </source>
</evidence>
<dbReference type="InterPro" id="IPR014048">
    <property type="entry name" value="MethylDNA_cys_MeTrfase_DNA-bd"/>
</dbReference>
<evidence type="ECO:0000313" key="12">
    <source>
        <dbReference type="Proteomes" id="UP000276128"/>
    </source>
</evidence>
<proteinExistence type="inferred from homology"/>
<evidence type="ECO:0000313" key="11">
    <source>
        <dbReference type="EMBL" id="RTE09145.1"/>
    </source>
</evidence>
<keyword evidence="7" id="KW-0234">DNA repair</keyword>
<dbReference type="PANTHER" id="PTHR10815:SF12">
    <property type="entry name" value="METHYLATED-DNA--PROTEIN-CYSTEINE METHYLTRANSFERASE, INDUCIBLE"/>
    <property type="match status" value="1"/>
</dbReference>
<dbReference type="EC" id="2.1.1.63" evidence="3"/>
<gene>
    <name evidence="11" type="ORF">EJQ19_13735</name>
</gene>
<comment type="caution">
    <text evidence="11">The sequence shown here is derived from an EMBL/GenBank/DDBJ whole genome shotgun (WGS) entry which is preliminary data.</text>
</comment>
<evidence type="ECO:0000256" key="5">
    <source>
        <dbReference type="ARBA" id="ARBA00022679"/>
    </source>
</evidence>
<dbReference type="Pfam" id="PF01035">
    <property type="entry name" value="DNA_binding_1"/>
    <property type="match status" value="1"/>
</dbReference>
<dbReference type="InterPro" id="IPR036631">
    <property type="entry name" value="MGMT_N_sf"/>
</dbReference>
<reference evidence="11 12" key="1">
    <citation type="submission" date="2018-12" db="EMBL/GenBank/DDBJ databases">
        <title>Bacillus ochoae sp. nov., Paenibacillus whitsoniae sp. nov., Paenibacillus spiritus sp. nov. Isolated from the Mars Exploration Rover during spacecraft assembly.</title>
        <authorList>
            <person name="Seuylemezian A."/>
            <person name="Vaishampayan P."/>
        </authorList>
    </citation>
    <scope>NUCLEOTIDE SEQUENCE [LARGE SCALE GENOMIC DNA]</scope>
    <source>
        <strain evidence="11 12">MER 54</strain>
    </source>
</reference>
<dbReference type="InterPro" id="IPR008332">
    <property type="entry name" value="MethylG_MeTrfase_N"/>
</dbReference>
<comment type="catalytic activity">
    <reaction evidence="8">
        <text>a 6-O-methyl-2'-deoxyguanosine in DNA + L-cysteinyl-[protein] = S-methyl-L-cysteinyl-[protein] + a 2'-deoxyguanosine in DNA</text>
        <dbReference type="Rhea" id="RHEA:24000"/>
        <dbReference type="Rhea" id="RHEA-COMP:10131"/>
        <dbReference type="Rhea" id="RHEA-COMP:10132"/>
        <dbReference type="Rhea" id="RHEA-COMP:11367"/>
        <dbReference type="Rhea" id="RHEA-COMP:11368"/>
        <dbReference type="ChEBI" id="CHEBI:29950"/>
        <dbReference type="ChEBI" id="CHEBI:82612"/>
        <dbReference type="ChEBI" id="CHEBI:85445"/>
        <dbReference type="ChEBI" id="CHEBI:85448"/>
        <dbReference type="EC" id="2.1.1.63"/>
    </reaction>
</comment>